<sequence length="329" mass="36031">MSRSRHPYSVLLTVLPLPVWADVQSALNPGSEDARRVVDISWMLFVGATVIFLLVMLMLVLALYGPPRMRGLLGRRSLIIGAGIVFPVAVLSALLIYTLSAASLMARADTPPAARIEVTGEMWWWRVRYLDNDGQPMFETANDIRIPVGQPVELVLKSDNVIHSFWVPNLAGKLDMVPGHVNRLRVQADEPGRFRGQCAEYCGAQHAKMMFDVQALAPDDFQAWLASQREPARAPADDRLEAGKQYFLQACAQCHAIRGTEAVGTLGPDLTHIGTRLSLAAGVLPNNVGTLAGWIAGSQHIKPGNQMPSFNQFSGEGLRAIAHYMESLK</sequence>
<dbReference type="PROSITE" id="PS50857">
    <property type="entry name" value="COX2_CUA"/>
    <property type="match status" value="1"/>
</dbReference>
<keyword evidence="7 18" id="KW-0812">Transmembrane</keyword>
<organism evidence="21 22">
    <name type="scientific">Pollutimonas subterranea</name>
    <dbReference type="NCBI Taxonomy" id="2045210"/>
    <lineage>
        <taxon>Bacteria</taxon>
        <taxon>Pseudomonadati</taxon>
        <taxon>Pseudomonadota</taxon>
        <taxon>Betaproteobacteria</taxon>
        <taxon>Burkholderiales</taxon>
        <taxon>Alcaligenaceae</taxon>
        <taxon>Pollutimonas</taxon>
    </lineage>
</organism>
<dbReference type="SUPFAM" id="SSF46626">
    <property type="entry name" value="Cytochrome c"/>
    <property type="match status" value="1"/>
</dbReference>
<keyword evidence="22" id="KW-1185">Reference proteome</keyword>
<dbReference type="GO" id="GO:0042773">
    <property type="term" value="P:ATP synthesis coupled electron transport"/>
    <property type="evidence" value="ECO:0007669"/>
    <property type="project" value="TreeGrafter"/>
</dbReference>
<keyword evidence="4" id="KW-0813">Transport</keyword>
<dbReference type="RefSeq" id="WP_102072320.1">
    <property type="nucleotide sequence ID" value="NZ_PDNW01000001.1"/>
</dbReference>
<evidence type="ECO:0000256" key="11">
    <source>
        <dbReference type="ARBA" id="ARBA00023004"/>
    </source>
</evidence>
<dbReference type="OrthoDB" id="9773456at2"/>
<evidence type="ECO:0000256" key="10">
    <source>
        <dbReference type="ARBA" id="ARBA00022989"/>
    </source>
</evidence>
<evidence type="ECO:0000256" key="7">
    <source>
        <dbReference type="ARBA" id="ARBA00022692"/>
    </source>
</evidence>
<feature type="domain" description="Cytochrome oxidase subunit II copper A binding" evidence="19">
    <location>
        <begin position="111"/>
        <end position="227"/>
    </location>
</feature>
<accession>A0A2N4U9Y8</accession>
<evidence type="ECO:0000256" key="4">
    <source>
        <dbReference type="ARBA" id="ARBA00022448"/>
    </source>
</evidence>
<evidence type="ECO:0000259" key="20">
    <source>
        <dbReference type="PROSITE" id="PS51007"/>
    </source>
</evidence>
<feature type="transmembrane region" description="Helical" evidence="18">
    <location>
        <begin position="77"/>
        <end position="99"/>
    </location>
</feature>
<dbReference type="CDD" id="cd04213">
    <property type="entry name" value="CuRO_CcO_Caa3_II"/>
    <property type="match status" value="1"/>
</dbReference>
<dbReference type="GO" id="GO:0016491">
    <property type="term" value="F:oxidoreductase activity"/>
    <property type="evidence" value="ECO:0007669"/>
    <property type="project" value="InterPro"/>
</dbReference>
<evidence type="ECO:0000256" key="6">
    <source>
        <dbReference type="ARBA" id="ARBA00022660"/>
    </source>
</evidence>
<feature type="transmembrane region" description="Helical" evidence="18">
    <location>
        <begin position="40"/>
        <end position="65"/>
    </location>
</feature>
<comment type="similarity">
    <text evidence="3">Belongs to the cytochrome c oxidase subunit 2 family.</text>
</comment>
<evidence type="ECO:0000256" key="12">
    <source>
        <dbReference type="ARBA" id="ARBA00023008"/>
    </source>
</evidence>
<keyword evidence="13 18" id="KW-0472">Membrane</keyword>
<dbReference type="InterPro" id="IPR034236">
    <property type="entry name" value="CuRO_CcO_Caa3_II"/>
</dbReference>
<dbReference type="GO" id="GO:0016020">
    <property type="term" value="C:membrane"/>
    <property type="evidence" value="ECO:0007669"/>
    <property type="project" value="UniProtKB-SubCell"/>
</dbReference>
<dbReference type="PRINTS" id="PR01166">
    <property type="entry name" value="CYCOXIDASEII"/>
</dbReference>
<comment type="caution">
    <text evidence="21">The sequence shown here is derived from an EMBL/GenBank/DDBJ whole genome shotgun (WGS) entry which is preliminary data.</text>
</comment>
<evidence type="ECO:0000256" key="18">
    <source>
        <dbReference type="SAM" id="Phobius"/>
    </source>
</evidence>
<evidence type="ECO:0000256" key="3">
    <source>
        <dbReference type="ARBA" id="ARBA00007866"/>
    </source>
</evidence>
<keyword evidence="11 17" id="KW-0408">Iron</keyword>
<dbReference type="Gene3D" id="2.60.40.420">
    <property type="entry name" value="Cupredoxins - blue copper proteins"/>
    <property type="match status" value="1"/>
</dbReference>
<dbReference type="GO" id="GO:0004129">
    <property type="term" value="F:cytochrome-c oxidase activity"/>
    <property type="evidence" value="ECO:0007669"/>
    <property type="project" value="UniProtKB-EC"/>
</dbReference>
<dbReference type="GO" id="GO:0005507">
    <property type="term" value="F:copper ion binding"/>
    <property type="evidence" value="ECO:0007669"/>
    <property type="project" value="InterPro"/>
</dbReference>
<evidence type="ECO:0000256" key="17">
    <source>
        <dbReference type="PROSITE-ProRule" id="PRU00433"/>
    </source>
</evidence>
<dbReference type="PROSITE" id="PS00078">
    <property type="entry name" value="COX2"/>
    <property type="match status" value="1"/>
</dbReference>
<dbReference type="InterPro" id="IPR036909">
    <property type="entry name" value="Cyt_c-like_dom_sf"/>
</dbReference>
<dbReference type="InterPro" id="IPR002429">
    <property type="entry name" value="CcO_II-like_C"/>
</dbReference>
<comment type="function">
    <text evidence="14">Subunits I and II form the functional core of the enzyme complex. Electrons originating in cytochrome c are transferred via heme a and Cu(A) to the binuclear center formed by heme a3 and Cu(B).</text>
</comment>
<dbReference type="Pfam" id="PF00034">
    <property type="entry name" value="Cytochrom_C"/>
    <property type="match status" value="1"/>
</dbReference>
<dbReference type="PROSITE" id="PS51007">
    <property type="entry name" value="CYTC"/>
    <property type="match status" value="1"/>
</dbReference>
<name>A0A2N4U9Y8_9BURK</name>
<dbReference type="InterPro" id="IPR014222">
    <property type="entry name" value="Cyt_c_oxidase_su2"/>
</dbReference>
<gene>
    <name evidence="21" type="primary">coxB</name>
    <name evidence="21" type="ORF">CR159_02095</name>
</gene>
<evidence type="ECO:0000259" key="19">
    <source>
        <dbReference type="PROSITE" id="PS50857"/>
    </source>
</evidence>
<keyword evidence="10 18" id="KW-1133">Transmembrane helix</keyword>
<dbReference type="PANTHER" id="PTHR22888:SF9">
    <property type="entry name" value="CYTOCHROME C OXIDASE SUBUNIT 2"/>
    <property type="match status" value="1"/>
</dbReference>
<dbReference type="GO" id="GO:0042597">
    <property type="term" value="C:periplasmic space"/>
    <property type="evidence" value="ECO:0007669"/>
    <property type="project" value="UniProtKB-SubCell"/>
</dbReference>
<evidence type="ECO:0000256" key="8">
    <source>
        <dbReference type="ARBA" id="ARBA00022723"/>
    </source>
</evidence>
<evidence type="ECO:0000256" key="13">
    <source>
        <dbReference type="ARBA" id="ARBA00023136"/>
    </source>
</evidence>
<keyword evidence="6" id="KW-0679">Respiratory chain</keyword>
<comment type="subcellular location">
    <subcellularLocation>
        <location evidence="1">Membrane</location>
        <topology evidence="1">Multi-pass membrane protein</topology>
    </subcellularLocation>
    <subcellularLocation>
        <location evidence="2">Periplasm</location>
    </subcellularLocation>
</comment>
<evidence type="ECO:0000256" key="14">
    <source>
        <dbReference type="ARBA" id="ARBA00024688"/>
    </source>
</evidence>
<keyword evidence="9" id="KW-0249">Electron transport</keyword>
<evidence type="ECO:0000313" key="22">
    <source>
        <dbReference type="Proteomes" id="UP000234190"/>
    </source>
</evidence>
<feature type="domain" description="Cytochrome c" evidence="20">
    <location>
        <begin position="238"/>
        <end position="329"/>
    </location>
</feature>
<dbReference type="PANTHER" id="PTHR22888">
    <property type="entry name" value="CYTOCHROME C OXIDASE, SUBUNIT II"/>
    <property type="match status" value="1"/>
</dbReference>
<evidence type="ECO:0000256" key="2">
    <source>
        <dbReference type="ARBA" id="ARBA00004418"/>
    </source>
</evidence>
<dbReference type="Pfam" id="PF00116">
    <property type="entry name" value="COX2"/>
    <property type="match status" value="1"/>
</dbReference>
<dbReference type="AlphaFoldDB" id="A0A2N4U9Y8"/>
<evidence type="ECO:0000256" key="15">
    <source>
        <dbReference type="ARBA" id="ARBA00031399"/>
    </source>
</evidence>
<reference evidence="21 22" key="1">
    <citation type="submission" date="2017-10" db="EMBL/GenBank/DDBJ databases">
        <title>Two draft genome sequences of Pusillimonas sp. strains isolated from a nitrate- and radionuclide-contaminated groundwater in Russia.</title>
        <authorList>
            <person name="Grouzdev D.S."/>
            <person name="Tourova T.P."/>
            <person name="Goeva M.A."/>
            <person name="Babich T.L."/>
            <person name="Sokolova D.S."/>
            <person name="Abdullin R."/>
            <person name="Poltaraus A.B."/>
            <person name="Toshchakov S.V."/>
            <person name="Nazina T.N."/>
        </authorList>
    </citation>
    <scope>NUCLEOTIDE SEQUENCE [LARGE SCALE GENOMIC DNA]</scope>
    <source>
        <strain evidence="21 22">JR1/69-3-13</strain>
    </source>
</reference>
<dbReference type="EMBL" id="PDNW01000001">
    <property type="protein sequence ID" value="PLC51833.1"/>
    <property type="molecule type" value="Genomic_DNA"/>
</dbReference>
<keyword evidence="5 17" id="KW-0349">Heme</keyword>
<protein>
    <recommendedName>
        <fullName evidence="15">Cytochrome aa3 subunit 2</fullName>
    </recommendedName>
</protein>
<dbReference type="SUPFAM" id="SSF49503">
    <property type="entry name" value="Cupredoxins"/>
    <property type="match status" value="1"/>
</dbReference>
<evidence type="ECO:0000256" key="5">
    <source>
        <dbReference type="ARBA" id="ARBA00022617"/>
    </source>
</evidence>
<keyword evidence="8 17" id="KW-0479">Metal-binding</keyword>
<dbReference type="InterPro" id="IPR001505">
    <property type="entry name" value="Copper_CuA"/>
</dbReference>
<evidence type="ECO:0000256" key="16">
    <source>
        <dbReference type="ARBA" id="ARBA00047816"/>
    </source>
</evidence>
<proteinExistence type="inferred from homology"/>
<evidence type="ECO:0000313" key="21">
    <source>
        <dbReference type="EMBL" id="PLC51833.1"/>
    </source>
</evidence>
<evidence type="ECO:0000256" key="9">
    <source>
        <dbReference type="ARBA" id="ARBA00022982"/>
    </source>
</evidence>
<dbReference type="NCBIfam" id="TIGR02866">
    <property type="entry name" value="CoxB"/>
    <property type="match status" value="1"/>
</dbReference>
<keyword evidence="12" id="KW-0186">Copper</keyword>
<dbReference type="Proteomes" id="UP000234190">
    <property type="component" value="Unassembled WGS sequence"/>
</dbReference>
<dbReference type="InterPro" id="IPR009056">
    <property type="entry name" value="Cyt_c-like_dom"/>
</dbReference>
<dbReference type="GO" id="GO:0020037">
    <property type="term" value="F:heme binding"/>
    <property type="evidence" value="ECO:0007669"/>
    <property type="project" value="InterPro"/>
</dbReference>
<dbReference type="InterPro" id="IPR008972">
    <property type="entry name" value="Cupredoxin"/>
</dbReference>
<comment type="catalytic activity">
    <reaction evidence="16">
        <text>4 Fe(II)-[cytochrome c] + O2 + 8 H(+)(in) = 4 Fe(III)-[cytochrome c] + 2 H2O + 4 H(+)(out)</text>
        <dbReference type="Rhea" id="RHEA:11436"/>
        <dbReference type="Rhea" id="RHEA-COMP:10350"/>
        <dbReference type="Rhea" id="RHEA-COMP:14399"/>
        <dbReference type="ChEBI" id="CHEBI:15377"/>
        <dbReference type="ChEBI" id="CHEBI:15378"/>
        <dbReference type="ChEBI" id="CHEBI:15379"/>
        <dbReference type="ChEBI" id="CHEBI:29033"/>
        <dbReference type="ChEBI" id="CHEBI:29034"/>
        <dbReference type="EC" id="7.1.1.9"/>
    </reaction>
</comment>
<dbReference type="InterPro" id="IPR045187">
    <property type="entry name" value="CcO_II"/>
</dbReference>
<evidence type="ECO:0000256" key="1">
    <source>
        <dbReference type="ARBA" id="ARBA00004141"/>
    </source>
</evidence>